<dbReference type="InterPro" id="IPR025263">
    <property type="entry name" value="YhdP_central"/>
</dbReference>
<keyword evidence="4" id="KW-1185">Reference proteome</keyword>
<name>A0ABU4RW30_9GAMM</name>
<keyword evidence="1" id="KW-0812">Transmembrane</keyword>
<dbReference type="PANTHER" id="PTHR38690">
    <property type="entry name" value="PROTEASE-RELATED"/>
    <property type="match status" value="1"/>
</dbReference>
<feature type="transmembrane region" description="Helical" evidence="1">
    <location>
        <begin position="12"/>
        <end position="30"/>
    </location>
</feature>
<reference evidence="3 4" key="1">
    <citation type="submission" date="2023-11" db="EMBL/GenBank/DDBJ databases">
        <title>Gilvimarinus fulvus sp. nov., isolated from the surface of Kelp.</title>
        <authorList>
            <person name="Sun Y.Y."/>
            <person name="Gong Y."/>
            <person name="Du Z.J."/>
        </authorList>
    </citation>
    <scope>NUCLEOTIDE SEQUENCE [LARGE SCALE GENOMIC DNA]</scope>
    <source>
        <strain evidence="3 4">SDUM040013</strain>
    </source>
</reference>
<feature type="domain" description="YhdP central" evidence="2">
    <location>
        <begin position="4"/>
        <end position="1301"/>
    </location>
</feature>
<gene>
    <name evidence="3" type="ORF">SCD92_00965</name>
</gene>
<sequence length="1311" mass="142998">MLRTLRFVLRKFYFLLAIVVIVLAVVVQLGRNFSYLVSDYQQDIASLLSEQTNTLVSLDHISAHWDGLQPTLIATGVSVEGRPGVVLANLQRVELRLDLLATVLNFQPVWSNVVFSGGTITINQTEDGGWHLQGVPKNTASGLAQGDENKLLNILLAARRISFDNTQLNFAFRSGDSITLLSPNVLIENRKEFHRLLVNVDVEENQNALFFLLESIGDPRDIDSEVSAYLQLRDFPLSAPADVLSAHIVSDLLAKGELSGRLDASVWLTREQRKGVFELVGDLALSDAGLPMGLVDLTLESVSADVSGQFGSGGYWQLGASSVSVSALQHSEDNMTMSLSQAGAENPLLLQMGAVNLEWLNSMLLDGGFLHPDGQLEYLFESLDARGELRDLALVLPTKQPDLWQLSTYIDQVNVGPWNGAPGASGVSGFVTANARQGVVQLDAYDDFSLDFDGVYDHPMYFDRAKGQVSWLLRPDHNKVDVYSGRIDAVDGREKLQGQFHLSLPYQRNTGPIHLTISATAQNLAAMQYRKYLPQVVPESLHEYLDQGIGNDNAGIAKSAQFVYRGILNERGSAAHNVALDLDVSAASFDYHENWPQVHDVTGRLVVDNNDVHARIETARIYNSEVADARVTLTGNPDDRGAILEVSGLVDGIASDGLRVLRQSVLRKFVGEQMDTWFLHGDLQAAIDIAVPLVEGAEGSRHSVVLDVNASSFDLDNLALELDDFSGRISYDDKNGIRTSELRGALFNRPLALSIRSDSTDPSALTIVEAKGEATAEQIAHWAEQPALLFAEGEIPFQLTVELNHQSSAAATQDERLAAISVEADLSRSVINLPAPLGKAKNAQGAIIVNYILGSDTSFADVHYLNRARAMLHLNERNHQLISGAASLNSEPQLPVHPGLHFSGELETLDVAAWRQALRHYQEFVAGMRAGDTDTGAEVRARSLTIPISTDLLIQHQPLGPVALTDVRVRARQMEDGWDFLVNNKAITGELFWPDNPAAALQVAIEQLDIPAQLISGGEEGKSWTLTGTELWPKAQVSIDSLRFGGSDYGQWSFNFRPDAQALNFENILGNVRGIDVEGIGESGASLIWSLSNQPITEFAAQLRVPSMAHTLESWGAPPSLESENSRYLMNLSWIGSPADVSLEKLNGRLQIEFGQGRYFRSNTGASDGLLKFLGLFNFDSLARRARLDFSDLYKSGLAFDSISGAVEFAEGKLTIADAMRLQSPSSRMELTGTLNLKAQTLDTRLVATLPMTGNLTVIAALAAGLPAAAGVFVISKLFEEQMNKMTSVRYAITGDWDDPVTEFIGVADDE</sequence>
<dbReference type="EMBL" id="JAXAFO010000001">
    <property type="protein sequence ID" value="MDX6847908.1"/>
    <property type="molecule type" value="Genomic_DNA"/>
</dbReference>
<keyword evidence="1" id="KW-0472">Membrane</keyword>
<accession>A0ABU4RW30</accession>
<dbReference type="RefSeq" id="WP_302724504.1">
    <property type="nucleotide sequence ID" value="NZ_JAULRU010000797.1"/>
</dbReference>
<dbReference type="PANTHER" id="PTHR38690:SF1">
    <property type="entry name" value="PROTEASE"/>
    <property type="match status" value="1"/>
</dbReference>
<evidence type="ECO:0000256" key="1">
    <source>
        <dbReference type="SAM" id="Phobius"/>
    </source>
</evidence>
<evidence type="ECO:0000313" key="4">
    <source>
        <dbReference type="Proteomes" id="UP001273505"/>
    </source>
</evidence>
<dbReference type="InterPro" id="IPR011836">
    <property type="entry name" value="YhdP"/>
</dbReference>
<evidence type="ECO:0000259" key="2">
    <source>
        <dbReference type="Pfam" id="PF13116"/>
    </source>
</evidence>
<organism evidence="3 4">
    <name type="scientific">Gilvimarinus gilvus</name>
    <dbReference type="NCBI Taxonomy" id="3058038"/>
    <lineage>
        <taxon>Bacteria</taxon>
        <taxon>Pseudomonadati</taxon>
        <taxon>Pseudomonadota</taxon>
        <taxon>Gammaproteobacteria</taxon>
        <taxon>Cellvibrionales</taxon>
        <taxon>Cellvibrionaceae</taxon>
        <taxon>Gilvimarinus</taxon>
    </lineage>
</organism>
<evidence type="ECO:0000313" key="3">
    <source>
        <dbReference type="EMBL" id="MDX6847908.1"/>
    </source>
</evidence>
<dbReference type="Proteomes" id="UP001273505">
    <property type="component" value="Unassembled WGS sequence"/>
</dbReference>
<proteinExistence type="predicted"/>
<keyword evidence="1" id="KW-1133">Transmembrane helix</keyword>
<comment type="caution">
    <text evidence="3">The sequence shown here is derived from an EMBL/GenBank/DDBJ whole genome shotgun (WGS) entry which is preliminary data.</text>
</comment>
<dbReference type="Pfam" id="PF13116">
    <property type="entry name" value="YhdP"/>
    <property type="match status" value="1"/>
</dbReference>
<protein>
    <submittedName>
        <fullName evidence="3">AsmA-like C-terminal region-containing protein</fullName>
    </submittedName>
</protein>
<feature type="transmembrane region" description="Helical" evidence="1">
    <location>
        <begin position="1256"/>
        <end position="1276"/>
    </location>
</feature>